<dbReference type="SUPFAM" id="SSF51556">
    <property type="entry name" value="Metallo-dependent hydrolases"/>
    <property type="match status" value="1"/>
</dbReference>
<dbReference type="Gene3D" id="3.20.20.140">
    <property type="entry name" value="Metal-dependent hydrolases"/>
    <property type="match status" value="1"/>
</dbReference>
<evidence type="ECO:0000313" key="2">
    <source>
        <dbReference type="Proteomes" id="UP001597374"/>
    </source>
</evidence>
<dbReference type="PROSITE" id="PS51365">
    <property type="entry name" value="RENAL_DIPEPTIDASE_2"/>
    <property type="match status" value="1"/>
</dbReference>
<dbReference type="InterPro" id="IPR008257">
    <property type="entry name" value="Pept_M19"/>
</dbReference>
<name>A0ABW5CYP7_9BACT</name>
<gene>
    <name evidence="1" type="ORF">ACFSKP_08925</name>
</gene>
<reference evidence="2" key="1">
    <citation type="journal article" date="2019" name="Int. J. Syst. Evol. Microbiol.">
        <title>The Global Catalogue of Microorganisms (GCM) 10K type strain sequencing project: providing services to taxonomists for standard genome sequencing and annotation.</title>
        <authorList>
            <consortium name="The Broad Institute Genomics Platform"/>
            <consortium name="The Broad Institute Genome Sequencing Center for Infectious Disease"/>
            <person name="Wu L."/>
            <person name="Ma J."/>
        </authorList>
    </citation>
    <scope>NUCLEOTIDE SEQUENCE [LARGE SCALE GENOMIC DNA]</scope>
    <source>
        <strain evidence="2">CGMCC 4.1782</strain>
    </source>
</reference>
<dbReference type="PANTHER" id="PTHR10443">
    <property type="entry name" value="MICROSOMAL DIPEPTIDASE"/>
    <property type="match status" value="1"/>
</dbReference>
<keyword evidence="2" id="KW-1185">Reference proteome</keyword>
<proteinExistence type="predicted"/>
<comment type="caution">
    <text evidence="1">The sequence shown here is derived from an EMBL/GenBank/DDBJ whole genome shotgun (WGS) entry which is preliminary data.</text>
</comment>
<accession>A0ABW5CYP7</accession>
<organism evidence="1 2">
    <name type="scientific">Pontibacter ruber</name>
    <dbReference type="NCBI Taxonomy" id="1343895"/>
    <lineage>
        <taxon>Bacteria</taxon>
        <taxon>Pseudomonadati</taxon>
        <taxon>Bacteroidota</taxon>
        <taxon>Cytophagia</taxon>
        <taxon>Cytophagales</taxon>
        <taxon>Hymenobacteraceae</taxon>
        <taxon>Pontibacter</taxon>
    </lineage>
</organism>
<dbReference type="EMBL" id="JBHUIM010000001">
    <property type="protein sequence ID" value="MFD2246374.1"/>
    <property type="molecule type" value="Genomic_DNA"/>
</dbReference>
<sequence length="340" mass="38175">MNTPAPASLPIIDMHCDLLVYLSDVPGAAIDNVEEIGCALPALTQGNVKLQTMAIYSATEPGSTNYALLQSQVFQELAKSTKDCLDPVTSIPALHEAFTKENVGMVAAIENASGFCEENDTLEDGFKKLEKLITNTERILYISFTHHMPNRFGGGNMSDLGITTDGKMLLDYLHGRRIAVDLSHTSDALAFDILNHIDTEKLDIPVIASHSNFRPVWHHNRNLPDELAQEIIRRGGLIGMNFLRAFLNTGDPEALLHHIMYGFEKGAEDAICFGADYFYFADHPDPERYPFYYKEHEHAGNSYAYLLNRLQGMLSQEQLEKLAFRNAQRFIERLWAPEQL</sequence>
<dbReference type="RefSeq" id="WP_377496550.1">
    <property type="nucleotide sequence ID" value="NZ_JALPRR010000001.1"/>
</dbReference>
<dbReference type="Proteomes" id="UP001597374">
    <property type="component" value="Unassembled WGS sequence"/>
</dbReference>
<evidence type="ECO:0000313" key="1">
    <source>
        <dbReference type="EMBL" id="MFD2246374.1"/>
    </source>
</evidence>
<dbReference type="Pfam" id="PF01244">
    <property type="entry name" value="Peptidase_M19"/>
    <property type="match status" value="1"/>
</dbReference>
<dbReference type="InterPro" id="IPR032466">
    <property type="entry name" value="Metal_Hydrolase"/>
</dbReference>
<protein>
    <submittedName>
        <fullName evidence="1">Dipeptidase</fullName>
    </submittedName>
</protein>
<dbReference type="PANTHER" id="PTHR10443:SF12">
    <property type="entry name" value="DIPEPTIDASE"/>
    <property type="match status" value="1"/>
</dbReference>